<evidence type="ECO:0000256" key="3">
    <source>
        <dbReference type="ARBA" id="ARBA00022543"/>
    </source>
</evidence>
<feature type="transmembrane region" description="Helical" evidence="11">
    <location>
        <begin position="245"/>
        <end position="266"/>
    </location>
</feature>
<evidence type="ECO:0000256" key="9">
    <source>
        <dbReference type="ARBA" id="ARBA00023136"/>
    </source>
</evidence>
<sequence>MSYDTYNNDTKTIITPVGLTVAPTVTVAAQPTSVEPTKNIGKETPADKRQNPINYYVKFSFMITYILLLTTATLTFIEAMRTKIPSVRHILNLETCISVVAGYFYSVFLAQIQDYEKQDKPVDWADISRTRYVDWSITTPLMLITLCVVLSVESKKSVNLHTILQIIGLNYIMLFIGFMGEMGNLTKWTACLTGFIPFTVMFYLVYTRFVKGHTSFSNSFLYYFYLIIWSLYGVVYMLPDNIKNIAMNVLDCIAKCLIGNGLFIYYSGIIKGW</sequence>
<evidence type="ECO:0000256" key="6">
    <source>
        <dbReference type="ARBA" id="ARBA00022925"/>
    </source>
</evidence>
<evidence type="ECO:0000256" key="7">
    <source>
        <dbReference type="ARBA" id="ARBA00022989"/>
    </source>
</evidence>
<proteinExistence type="inferred from homology"/>
<evidence type="ECO:0000256" key="10">
    <source>
        <dbReference type="ARBA" id="ARBA00023170"/>
    </source>
</evidence>
<evidence type="ECO:0000313" key="12">
    <source>
        <dbReference type="EMBL" id="QHT11156.1"/>
    </source>
</evidence>
<dbReference type="SMART" id="SM01021">
    <property type="entry name" value="Bac_rhodopsin"/>
    <property type="match status" value="1"/>
</dbReference>
<accession>A0A6C0D277</accession>
<comment type="subcellular location">
    <subcellularLocation>
        <location evidence="1">Membrane</location>
        <topology evidence="1">Multi-pass membrane protein</topology>
    </subcellularLocation>
</comment>
<feature type="transmembrane region" description="Helical" evidence="11">
    <location>
        <begin position="185"/>
        <end position="207"/>
    </location>
</feature>
<evidence type="ECO:0000256" key="11">
    <source>
        <dbReference type="SAM" id="Phobius"/>
    </source>
</evidence>
<organism evidence="12">
    <name type="scientific">viral metagenome</name>
    <dbReference type="NCBI Taxonomy" id="1070528"/>
    <lineage>
        <taxon>unclassified sequences</taxon>
        <taxon>metagenomes</taxon>
        <taxon>organismal metagenomes</taxon>
    </lineage>
</organism>
<dbReference type="GO" id="GO:0007602">
    <property type="term" value="P:phototransduction"/>
    <property type="evidence" value="ECO:0007669"/>
    <property type="project" value="UniProtKB-KW"/>
</dbReference>
<keyword evidence="5 11" id="KW-0812">Transmembrane</keyword>
<dbReference type="InterPro" id="IPR018229">
    <property type="entry name" value="Rhodopsin_retinal_BS"/>
</dbReference>
<evidence type="ECO:0000256" key="1">
    <source>
        <dbReference type="ARBA" id="ARBA00004141"/>
    </source>
</evidence>
<evidence type="ECO:0000256" key="8">
    <source>
        <dbReference type="ARBA" id="ARBA00022991"/>
    </source>
</evidence>
<dbReference type="PROSITE" id="PS00950">
    <property type="entry name" value="BACTERIAL_OPSIN_1"/>
    <property type="match status" value="1"/>
</dbReference>
<reference evidence="12" key="1">
    <citation type="journal article" date="2020" name="Nature">
        <title>Giant virus diversity and host interactions through global metagenomics.</title>
        <authorList>
            <person name="Schulz F."/>
            <person name="Roux S."/>
            <person name="Paez-Espino D."/>
            <person name="Jungbluth S."/>
            <person name="Walsh D.A."/>
            <person name="Denef V.J."/>
            <person name="McMahon K.D."/>
            <person name="Konstantinidis K.T."/>
            <person name="Eloe-Fadrosh E.A."/>
            <person name="Kyrpides N.C."/>
            <person name="Woyke T."/>
        </authorList>
    </citation>
    <scope>NUCLEOTIDE SEQUENCE</scope>
    <source>
        <strain evidence="12">GVMAG-M-3300023174-111</strain>
    </source>
</reference>
<evidence type="ECO:0000256" key="2">
    <source>
        <dbReference type="ARBA" id="ARBA00008130"/>
    </source>
</evidence>
<feature type="transmembrane region" description="Helical" evidence="11">
    <location>
        <begin position="55"/>
        <end position="77"/>
    </location>
</feature>
<evidence type="ECO:0000256" key="4">
    <source>
        <dbReference type="ARBA" id="ARBA00022606"/>
    </source>
</evidence>
<keyword evidence="3" id="KW-0600">Photoreceptor protein</keyword>
<keyword evidence="4" id="KW-0716">Sensory transduction</keyword>
<name>A0A6C0D277_9ZZZZ</name>
<feature type="transmembrane region" description="Helical" evidence="11">
    <location>
        <begin position="159"/>
        <end position="179"/>
    </location>
</feature>
<keyword evidence="9 11" id="KW-0472">Membrane</keyword>
<protein>
    <submittedName>
        <fullName evidence="12">Uncharacterized protein</fullName>
    </submittedName>
</protein>
<dbReference type="GO" id="GO:0016020">
    <property type="term" value="C:membrane"/>
    <property type="evidence" value="ECO:0007669"/>
    <property type="project" value="UniProtKB-SubCell"/>
</dbReference>
<evidence type="ECO:0000256" key="5">
    <source>
        <dbReference type="ARBA" id="ARBA00022692"/>
    </source>
</evidence>
<dbReference type="EMBL" id="MN739531">
    <property type="protein sequence ID" value="QHT11156.1"/>
    <property type="molecule type" value="Genomic_DNA"/>
</dbReference>
<dbReference type="GO" id="GO:0005216">
    <property type="term" value="F:monoatomic ion channel activity"/>
    <property type="evidence" value="ECO:0007669"/>
    <property type="project" value="InterPro"/>
</dbReference>
<comment type="similarity">
    <text evidence="2">Belongs to the archaeal/bacterial/fungal opsin family.</text>
</comment>
<dbReference type="InterPro" id="IPR001425">
    <property type="entry name" value="Arc/bac/fun_rhodopsins"/>
</dbReference>
<feature type="transmembrane region" description="Helical" evidence="11">
    <location>
        <begin position="219"/>
        <end position="239"/>
    </location>
</feature>
<dbReference type="SUPFAM" id="SSF81321">
    <property type="entry name" value="Family A G protein-coupled receptor-like"/>
    <property type="match status" value="1"/>
</dbReference>
<keyword evidence="8" id="KW-0157">Chromophore</keyword>
<keyword evidence="10" id="KW-0675">Receptor</keyword>
<dbReference type="GO" id="GO:0009881">
    <property type="term" value="F:photoreceptor activity"/>
    <property type="evidence" value="ECO:0007669"/>
    <property type="project" value="UniProtKB-KW"/>
</dbReference>
<dbReference type="Gene3D" id="1.20.1070.10">
    <property type="entry name" value="Rhodopsin 7-helix transmembrane proteins"/>
    <property type="match status" value="1"/>
</dbReference>
<feature type="transmembrane region" description="Helical" evidence="11">
    <location>
        <begin position="89"/>
        <end position="112"/>
    </location>
</feature>
<dbReference type="AlphaFoldDB" id="A0A6C0D277"/>
<keyword evidence="7 11" id="KW-1133">Transmembrane helix</keyword>
<feature type="transmembrane region" description="Helical" evidence="11">
    <location>
        <begin position="132"/>
        <end position="152"/>
    </location>
</feature>
<dbReference type="Pfam" id="PF01036">
    <property type="entry name" value="Bac_rhodopsin"/>
    <property type="match status" value="1"/>
</dbReference>
<keyword evidence="6" id="KW-0681">Retinal protein</keyword>